<organism evidence="1 2">
    <name type="scientific">Funneliformis geosporum</name>
    <dbReference type="NCBI Taxonomy" id="1117311"/>
    <lineage>
        <taxon>Eukaryota</taxon>
        <taxon>Fungi</taxon>
        <taxon>Fungi incertae sedis</taxon>
        <taxon>Mucoromycota</taxon>
        <taxon>Glomeromycotina</taxon>
        <taxon>Glomeromycetes</taxon>
        <taxon>Glomerales</taxon>
        <taxon>Glomeraceae</taxon>
        <taxon>Funneliformis</taxon>
    </lineage>
</organism>
<dbReference type="OrthoDB" id="2426495at2759"/>
<dbReference type="Proteomes" id="UP001153678">
    <property type="component" value="Unassembled WGS sequence"/>
</dbReference>
<protein>
    <submittedName>
        <fullName evidence="1">15542_t:CDS:1</fullName>
    </submittedName>
</protein>
<keyword evidence="2" id="KW-1185">Reference proteome</keyword>
<proteinExistence type="predicted"/>
<sequence>MYLFSKSYVVNLEIKEIGKFPNKLSLASVTKPKKPMLNDVEFYVKHGTTNVRQKHPPLRAKFSNHPNFKKDLYNAIQKFKVGQKDTIENDAVNLPEWFFEFRLSEEDRILISFT</sequence>
<name>A0A9W4SPY8_9GLOM</name>
<evidence type="ECO:0000313" key="1">
    <source>
        <dbReference type="EMBL" id="CAI2176598.1"/>
    </source>
</evidence>
<gene>
    <name evidence="1" type="ORF">FWILDA_LOCUS7662</name>
</gene>
<comment type="caution">
    <text evidence="1">The sequence shown here is derived from an EMBL/GenBank/DDBJ whole genome shotgun (WGS) entry which is preliminary data.</text>
</comment>
<dbReference type="AlphaFoldDB" id="A0A9W4SPY8"/>
<dbReference type="EMBL" id="CAMKVN010001524">
    <property type="protein sequence ID" value="CAI2176598.1"/>
    <property type="molecule type" value="Genomic_DNA"/>
</dbReference>
<accession>A0A9W4SPY8</accession>
<evidence type="ECO:0000313" key="2">
    <source>
        <dbReference type="Proteomes" id="UP001153678"/>
    </source>
</evidence>
<reference evidence="1" key="1">
    <citation type="submission" date="2022-08" db="EMBL/GenBank/DDBJ databases">
        <authorList>
            <person name="Kallberg Y."/>
            <person name="Tangrot J."/>
            <person name="Rosling A."/>
        </authorList>
    </citation>
    <scope>NUCLEOTIDE SEQUENCE</scope>
    <source>
        <strain evidence="1">Wild A</strain>
    </source>
</reference>